<dbReference type="InterPro" id="IPR052023">
    <property type="entry name" value="Histidine_kinase_KdpD"/>
</dbReference>
<dbReference type="RefSeq" id="WP_156639591.1">
    <property type="nucleotide sequence ID" value="NZ_WOXT01000001.1"/>
</dbReference>
<dbReference type="GO" id="GO:0005886">
    <property type="term" value="C:plasma membrane"/>
    <property type="evidence" value="ECO:0007669"/>
    <property type="project" value="TreeGrafter"/>
</dbReference>
<dbReference type="SMART" id="SM00388">
    <property type="entry name" value="HisKA"/>
    <property type="match status" value="1"/>
</dbReference>
<dbReference type="InterPro" id="IPR003594">
    <property type="entry name" value="HATPase_dom"/>
</dbReference>
<evidence type="ECO:0000313" key="4">
    <source>
        <dbReference type="EMBL" id="MUV12837.1"/>
    </source>
</evidence>
<dbReference type="PANTHER" id="PTHR45569">
    <property type="entry name" value="SENSOR PROTEIN KDPD"/>
    <property type="match status" value="1"/>
</dbReference>
<dbReference type="Gene3D" id="1.10.287.130">
    <property type="match status" value="1"/>
</dbReference>
<protein>
    <recommendedName>
        <fullName evidence="2">histidine kinase</fullName>
        <ecNumber evidence="2">2.7.13.3</ecNumber>
    </recommendedName>
</protein>
<keyword evidence="5" id="KW-1185">Reference proteome</keyword>
<comment type="caution">
    <text evidence="4">The sequence shown here is derived from an EMBL/GenBank/DDBJ whole genome shotgun (WGS) entry which is preliminary data.</text>
</comment>
<dbReference type="PANTHER" id="PTHR45569:SF1">
    <property type="entry name" value="SENSOR PROTEIN KDPD"/>
    <property type="match status" value="1"/>
</dbReference>
<dbReference type="EC" id="2.7.13.3" evidence="2"/>
<gene>
    <name evidence="4" type="ORF">GN331_01295</name>
</gene>
<accession>A0A7C9HKD4</accession>
<name>A0A7C9HKD4_9GAMM</name>
<reference evidence="4 5" key="1">
    <citation type="submission" date="2019-12" db="EMBL/GenBank/DDBJ databases">
        <authorList>
            <person name="Xu J."/>
        </authorList>
    </citation>
    <scope>NUCLEOTIDE SEQUENCE [LARGE SCALE GENOMIC DNA]</scope>
    <source>
        <strain evidence="4 5">HX-5-24</strain>
    </source>
</reference>
<evidence type="ECO:0000313" key="5">
    <source>
        <dbReference type="Proteomes" id="UP000479692"/>
    </source>
</evidence>
<dbReference type="EMBL" id="WOXT01000001">
    <property type="protein sequence ID" value="MUV12837.1"/>
    <property type="molecule type" value="Genomic_DNA"/>
</dbReference>
<dbReference type="SUPFAM" id="SSF55874">
    <property type="entry name" value="ATPase domain of HSP90 chaperone/DNA topoisomerase II/histidine kinase"/>
    <property type="match status" value="1"/>
</dbReference>
<dbReference type="Gene3D" id="3.30.565.10">
    <property type="entry name" value="Histidine kinase-like ATPase, C-terminal domain"/>
    <property type="match status" value="1"/>
</dbReference>
<dbReference type="AlphaFoldDB" id="A0A7C9HKD4"/>
<proteinExistence type="predicted"/>
<feature type="domain" description="Histidine kinase" evidence="3">
    <location>
        <begin position="15"/>
        <end position="220"/>
    </location>
</feature>
<dbReference type="Pfam" id="PF02518">
    <property type="entry name" value="HATPase_c"/>
    <property type="match status" value="1"/>
</dbReference>
<organism evidence="4 5">
    <name type="scientific">Noviluteimonas gilva</name>
    <dbReference type="NCBI Taxonomy" id="2682097"/>
    <lineage>
        <taxon>Bacteria</taxon>
        <taxon>Pseudomonadati</taxon>
        <taxon>Pseudomonadota</taxon>
        <taxon>Gammaproteobacteria</taxon>
        <taxon>Lysobacterales</taxon>
        <taxon>Lysobacteraceae</taxon>
        <taxon>Noviluteimonas</taxon>
    </lineage>
</organism>
<dbReference type="GO" id="GO:0000155">
    <property type="term" value="F:phosphorelay sensor kinase activity"/>
    <property type="evidence" value="ECO:0007669"/>
    <property type="project" value="InterPro"/>
</dbReference>
<evidence type="ECO:0000256" key="2">
    <source>
        <dbReference type="ARBA" id="ARBA00012438"/>
    </source>
</evidence>
<sequence length="220" mass="23608">MANDGSSGNSPWFNRLAHDLRSPLSSLQTAAYLLRTDPGGETAKELSDIVVRQSQRMARMIDELDDWSRAQQGRLVDRSERLELGGILDMAVGSIHGVSVDPHYGTGAADALILGDSSRLAQMFRTLLEQTLARDAQGARVDVALHGDNVEIVFADNGPAVDEAVRSKLLECPQIPPLDEGLGLRLLIAKAIIDAHAGMLSIEGPNVGAMQRIRVALPVA</sequence>
<evidence type="ECO:0000259" key="3">
    <source>
        <dbReference type="PROSITE" id="PS50109"/>
    </source>
</evidence>
<comment type="catalytic activity">
    <reaction evidence="1">
        <text>ATP + protein L-histidine = ADP + protein N-phospho-L-histidine.</text>
        <dbReference type="EC" id="2.7.13.3"/>
    </reaction>
</comment>
<dbReference type="PROSITE" id="PS50109">
    <property type="entry name" value="HIS_KIN"/>
    <property type="match status" value="1"/>
</dbReference>
<dbReference type="InterPro" id="IPR003661">
    <property type="entry name" value="HisK_dim/P_dom"/>
</dbReference>
<dbReference type="InterPro" id="IPR036097">
    <property type="entry name" value="HisK_dim/P_sf"/>
</dbReference>
<dbReference type="Proteomes" id="UP000479692">
    <property type="component" value="Unassembled WGS sequence"/>
</dbReference>
<dbReference type="CDD" id="cd00082">
    <property type="entry name" value="HisKA"/>
    <property type="match status" value="1"/>
</dbReference>
<dbReference type="InterPro" id="IPR036890">
    <property type="entry name" value="HATPase_C_sf"/>
</dbReference>
<dbReference type="Pfam" id="PF00512">
    <property type="entry name" value="HisKA"/>
    <property type="match status" value="1"/>
</dbReference>
<dbReference type="InterPro" id="IPR005467">
    <property type="entry name" value="His_kinase_dom"/>
</dbReference>
<evidence type="ECO:0000256" key="1">
    <source>
        <dbReference type="ARBA" id="ARBA00000085"/>
    </source>
</evidence>
<dbReference type="SUPFAM" id="SSF47384">
    <property type="entry name" value="Homodimeric domain of signal transducing histidine kinase"/>
    <property type="match status" value="1"/>
</dbReference>